<evidence type="ECO:0000313" key="3">
    <source>
        <dbReference type="Proteomes" id="UP001465755"/>
    </source>
</evidence>
<keyword evidence="3" id="KW-1185">Reference proteome</keyword>
<protein>
    <submittedName>
        <fullName evidence="2">Uncharacterized protein</fullName>
    </submittedName>
</protein>
<dbReference type="AlphaFoldDB" id="A0AAW1PC89"/>
<reference evidence="2 3" key="1">
    <citation type="journal article" date="2024" name="Nat. Commun.">
        <title>Phylogenomics reveals the evolutionary origins of lichenization in chlorophyte algae.</title>
        <authorList>
            <person name="Puginier C."/>
            <person name="Libourel C."/>
            <person name="Otte J."/>
            <person name="Skaloud P."/>
            <person name="Haon M."/>
            <person name="Grisel S."/>
            <person name="Petersen M."/>
            <person name="Berrin J.G."/>
            <person name="Delaux P.M."/>
            <person name="Dal Grande F."/>
            <person name="Keller J."/>
        </authorList>
    </citation>
    <scope>NUCLEOTIDE SEQUENCE [LARGE SCALE GENOMIC DNA]</scope>
    <source>
        <strain evidence="2 3">SAG 2036</strain>
    </source>
</reference>
<feature type="compositionally biased region" description="Low complexity" evidence="1">
    <location>
        <begin position="39"/>
        <end position="74"/>
    </location>
</feature>
<evidence type="ECO:0000256" key="1">
    <source>
        <dbReference type="SAM" id="MobiDB-lite"/>
    </source>
</evidence>
<sequence>MSSLLRGPKHFVAGKATEEKGGKSFPLKKPGLRKRKPLSRTPTRPSKSTTITTRQSNSTSSSRSYEDFSSSPSSFDVWWDDPVNRSVLSSSYDLDEQVGEAPQEQTPEQPHQSWWDIFWNGKSDEASQHTSLDHGQRLAQGVDDTGVVGESRQDSSGAATAQQESSQIADHTVPGDSGLTMTEGPAVQERRIGAQCCATPAAGATVSE</sequence>
<proteinExistence type="predicted"/>
<feature type="region of interest" description="Disordered" evidence="1">
    <location>
        <begin position="125"/>
        <end position="186"/>
    </location>
</feature>
<feature type="compositionally biased region" description="Polar residues" evidence="1">
    <location>
        <begin position="154"/>
        <end position="169"/>
    </location>
</feature>
<organism evidence="2 3">
    <name type="scientific">Symbiochloris irregularis</name>
    <dbReference type="NCBI Taxonomy" id="706552"/>
    <lineage>
        <taxon>Eukaryota</taxon>
        <taxon>Viridiplantae</taxon>
        <taxon>Chlorophyta</taxon>
        <taxon>core chlorophytes</taxon>
        <taxon>Trebouxiophyceae</taxon>
        <taxon>Trebouxiales</taxon>
        <taxon>Trebouxiaceae</taxon>
        <taxon>Symbiochloris</taxon>
    </lineage>
</organism>
<feature type="compositionally biased region" description="Basic and acidic residues" evidence="1">
    <location>
        <begin position="125"/>
        <end position="136"/>
    </location>
</feature>
<comment type="caution">
    <text evidence="2">The sequence shown here is derived from an EMBL/GenBank/DDBJ whole genome shotgun (WGS) entry which is preliminary data.</text>
</comment>
<evidence type="ECO:0000313" key="2">
    <source>
        <dbReference type="EMBL" id="KAK9806056.1"/>
    </source>
</evidence>
<gene>
    <name evidence="2" type="ORF">WJX73_009830</name>
</gene>
<name>A0AAW1PC89_9CHLO</name>
<accession>A0AAW1PC89</accession>
<dbReference type="EMBL" id="JALJOQ010000039">
    <property type="protein sequence ID" value="KAK9806056.1"/>
    <property type="molecule type" value="Genomic_DNA"/>
</dbReference>
<dbReference type="Proteomes" id="UP001465755">
    <property type="component" value="Unassembled WGS sequence"/>
</dbReference>
<feature type="region of interest" description="Disordered" evidence="1">
    <location>
        <begin position="1"/>
        <end position="112"/>
    </location>
</feature>
<feature type="compositionally biased region" description="Polar residues" evidence="1">
    <location>
        <begin position="103"/>
        <end position="112"/>
    </location>
</feature>